<evidence type="ECO:0000313" key="2">
    <source>
        <dbReference type="Proteomes" id="UP000593560"/>
    </source>
</evidence>
<organism evidence="1 2">
    <name type="scientific">Gossypium harknessii</name>
    <dbReference type="NCBI Taxonomy" id="34285"/>
    <lineage>
        <taxon>Eukaryota</taxon>
        <taxon>Viridiplantae</taxon>
        <taxon>Streptophyta</taxon>
        <taxon>Embryophyta</taxon>
        <taxon>Tracheophyta</taxon>
        <taxon>Spermatophyta</taxon>
        <taxon>Magnoliopsida</taxon>
        <taxon>eudicotyledons</taxon>
        <taxon>Gunneridae</taxon>
        <taxon>Pentapetalae</taxon>
        <taxon>rosids</taxon>
        <taxon>malvids</taxon>
        <taxon>Malvales</taxon>
        <taxon>Malvaceae</taxon>
        <taxon>Malvoideae</taxon>
        <taxon>Gossypium</taxon>
    </lineage>
</organism>
<dbReference type="Proteomes" id="UP000593560">
    <property type="component" value="Unassembled WGS sequence"/>
</dbReference>
<accession>A0A7J9IER4</accession>
<dbReference type="AlphaFoldDB" id="A0A7J9IER4"/>
<gene>
    <name evidence="1" type="ORF">Gohar_022045</name>
</gene>
<name>A0A7J9IER4_9ROSI</name>
<protein>
    <submittedName>
        <fullName evidence="1">Uncharacterized protein</fullName>
    </submittedName>
</protein>
<comment type="caution">
    <text evidence="1">The sequence shown here is derived from an EMBL/GenBank/DDBJ whole genome shotgun (WGS) entry which is preliminary data.</text>
</comment>
<evidence type="ECO:0000313" key="1">
    <source>
        <dbReference type="EMBL" id="MBA0820566.1"/>
    </source>
</evidence>
<proteinExistence type="predicted"/>
<dbReference type="EMBL" id="JABFAD010335180">
    <property type="protein sequence ID" value="MBA0820566.1"/>
    <property type="molecule type" value="Genomic_DNA"/>
</dbReference>
<reference evidence="1 2" key="1">
    <citation type="journal article" date="2019" name="Genome Biol. Evol.">
        <title>Insights into the evolution of the New World diploid cottons (Gossypium, subgenus Houzingenia) based on genome sequencing.</title>
        <authorList>
            <person name="Grover C.E."/>
            <person name="Arick M.A. 2nd"/>
            <person name="Thrash A."/>
            <person name="Conover J.L."/>
            <person name="Sanders W.S."/>
            <person name="Peterson D.G."/>
            <person name="Frelichowski J.E."/>
            <person name="Scheffler J.A."/>
            <person name="Scheffler B.E."/>
            <person name="Wendel J.F."/>
        </authorList>
    </citation>
    <scope>NUCLEOTIDE SEQUENCE [LARGE SCALE GENOMIC DNA]</scope>
    <source>
        <strain evidence="1">0</strain>
        <tissue evidence="1">Leaf</tissue>
    </source>
</reference>
<keyword evidence="2" id="KW-1185">Reference proteome</keyword>
<sequence length="54" mass="6277">MNWDFPIGPGHFGASGSFMMNRMIFKRMIRRSCKWNHTVPALCLCVCTLKILCR</sequence>